<dbReference type="EC" id="2.7.13.3" evidence="2"/>
<feature type="domain" description="PAS" evidence="10">
    <location>
        <begin position="7"/>
        <end position="62"/>
    </location>
</feature>
<gene>
    <name evidence="11" type="primary">glnL</name>
    <name evidence="11" type="ORF">HME9302_01174</name>
</gene>
<dbReference type="Pfam" id="PF00989">
    <property type="entry name" value="PAS"/>
    <property type="match status" value="1"/>
</dbReference>
<evidence type="ECO:0000256" key="1">
    <source>
        <dbReference type="ARBA" id="ARBA00000085"/>
    </source>
</evidence>
<dbReference type="InterPro" id="IPR036097">
    <property type="entry name" value="HisK_dim/P_sf"/>
</dbReference>
<reference evidence="11 12" key="1">
    <citation type="submission" date="2018-04" db="EMBL/GenBank/DDBJ databases">
        <title>Altererythrobacter sp. HME9302 genome sequencing and assembly.</title>
        <authorList>
            <person name="Kang H."/>
            <person name="Kim H."/>
            <person name="Joh K."/>
        </authorList>
    </citation>
    <scope>NUCLEOTIDE SEQUENCE [LARGE SCALE GENOMIC DNA]</scope>
    <source>
        <strain evidence="11 12">HME9302</strain>
    </source>
</reference>
<dbReference type="InterPro" id="IPR035965">
    <property type="entry name" value="PAS-like_dom_sf"/>
</dbReference>
<evidence type="ECO:0000256" key="6">
    <source>
        <dbReference type="ARBA" id="ARBA00022777"/>
    </source>
</evidence>
<evidence type="ECO:0000313" key="12">
    <source>
        <dbReference type="Proteomes" id="UP000253727"/>
    </source>
</evidence>
<dbReference type="PROSITE" id="PS50109">
    <property type="entry name" value="HIS_KIN"/>
    <property type="match status" value="1"/>
</dbReference>
<evidence type="ECO:0000256" key="5">
    <source>
        <dbReference type="ARBA" id="ARBA00022741"/>
    </source>
</evidence>
<dbReference type="InterPro" id="IPR005467">
    <property type="entry name" value="His_kinase_dom"/>
</dbReference>
<dbReference type="PANTHER" id="PTHR43065">
    <property type="entry name" value="SENSOR HISTIDINE KINASE"/>
    <property type="match status" value="1"/>
</dbReference>
<dbReference type="Pfam" id="PF00512">
    <property type="entry name" value="HisKA"/>
    <property type="match status" value="1"/>
</dbReference>
<dbReference type="PROSITE" id="PS50112">
    <property type="entry name" value="PAS"/>
    <property type="match status" value="1"/>
</dbReference>
<evidence type="ECO:0000256" key="3">
    <source>
        <dbReference type="ARBA" id="ARBA00022553"/>
    </source>
</evidence>
<dbReference type="PANTHER" id="PTHR43065:SF10">
    <property type="entry name" value="PEROXIDE STRESS-ACTIVATED HISTIDINE KINASE MAK3"/>
    <property type="match status" value="1"/>
</dbReference>
<keyword evidence="8" id="KW-0902">Two-component regulatory system</keyword>
<dbReference type="SMART" id="SM00091">
    <property type="entry name" value="PAS"/>
    <property type="match status" value="1"/>
</dbReference>
<dbReference type="GO" id="GO:0005524">
    <property type="term" value="F:ATP binding"/>
    <property type="evidence" value="ECO:0007669"/>
    <property type="project" value="UniProtKB-KW"/>
</dbReference>
<evidence type="ECO:0000259" key="9">
    <source>
        <dbReference type="PROSITE" id="PS50109"/>
    </source>
</evidence>
<dbReference type="CDD" id="cd00130">
    <property type="entry name" value="PAS"/>
    <property type="match status" value="1"/>
</dbReference>
<dbReference type="Proteomes" id="UP000253727">
    <property type="component" value="Unassembled WGS sequence"/>
</dbReference>
<dbReference type="SUPFAM" id="SSF55874">
    <property type="entry name" value="ATPase domain of HSP90 chaperone/DNA topoisomerase II/histidine kinase"/>
    <property type="match status" value="1"/>
</dbReference>
<evidence type="ECO:0000313" key="11">
    <source>
        <dbReference type="EMBL" id="RDC59976.1"/>
    </source>
</evidence>
<protein>
    <recommendedName>
        <fullName evidence="2">histidine kinase</fullName>
        <ecNumber evidence="2">2.7.13.3</ecNumber>
    </recommendedName>
</protein>
<sequence length="355" mass="38217">MSPASEARPPIEALFAGLVFAALLLDENGLVREANHAAETMLGRSAARMIGSDIFEFMQLDNDRVRDAMADPTQPLVARDIGLRGSGQPVDVNLTVSPIAGYAGWRVLTLSDAGQARMSGNSDSQALRAPAVLSHEIKNPLAAIKGAAQLVERKLVPADQPLAQLITNEVDRIASLVDRMQHLGRETAQPLAPCNLHEAIRRAVATVRAAQRPADEGVEFAEEFDPSLPSVVANRELLEQVLINLLSNARDACCDQSDAKVTVRTRFTGGIGLSQTRGGTAVKLPIEAAVIDNGPGVAAELRDHIFEPFVTSKKNGQGLGLPLVRKLVRDMDGRISHLRDDRAGRTEFRINLQSD</sequence>
<dbReference type="Gene3D" id="3.30.450.20">
    <property type="entry name" value="PAS domain"/>
    <property type="match status" value="1"/>
</dbReference>
<keyword evidence="6 11" id="KW-0418">Kinase</keyword>
<keyword evidence="5" id="KW-0547">Nucleotide-binding</keyword>
<proteinExistence type="predicted"/>
<dbReference type="SUPFAM" id="SSF55785">
    <property type="entry name" value="PYP-like sensor domain (PAS domain)"/>
    <property type="match status" value="1"/>
</dbReference>
<dbReference type="InterPro" id="IPR003594">
    <property type="entry name" value="HATPase_dom"/>
</dbReference>
<keyword evidence="4 11" id="KW-0808">Transferase</keyword>
<evidence type="ECO:0000256" key="8">
    <source>
        <dbReference type="ARBA" id="ARBA00023012"/>
    </source>
</evidence>
<dbReference type="SMART" id="SM00388">
    <property type="entry name" value="HisKA"/>
    <property type="match status" value="1"/>
</dbReference>
<dbReference type="OrthoDB" id="9789238at2"/>
<evidence type="ECO:0000256" key="7">
    <source>
        <dbReference type="ARBA" id="ARBA00022840"/>
    </source>
</evidence>
<dbReference type="InterPro" id="IPR000014">
    <property type="entry name" value="PAS"/>
</dbReference>
<keyword evidence="3" id="KW-0597">Phosphoprotein</keyword>
<dbReference type="GO" id="GO:0006355">
    <property type="term" value="P:regulation of DNA-templated transcription"/>
    <property type="evidence" value="ECO:0007669"/>
    <property type="project" value="InterPro"/>
</dbReference>
<dbReference type="Gene3D" id="1.10.287.130">
    <property type="match status" value="1"/>
</dbReference>
<keyword evidence="7" id="KW-0067">ATP-binding</keyword>
<dbReference type="PRINTS" id="PR00344">
    <property type="entry name" value="BCTRLSENSOR"/>
</dbReference>
<dbReference type="CDD" id="cd00082">
    <property type="entry name" value="HisKA"/>
    <property type="match status" value="1"/>
</dbReference>
<dbReference type="SUPFAM" id="SSF47384">
    <property type="entry name" value="Homodimeric domain of signal transducing histidine kinase"/>
    <property type="match status" value="1"/>
</dbReference>
<comment type="caution">
    <text evidence="11">The sequence shown here is derived from an EMBL/GenBank/DDBJ whole genome shotgun (WGS) entry which is preliminary data.</text>
</comment>
<dbReference type="InterPro" id="IPR003661">
    <property type="entry name" value="HisK_dim/P_dom"/>
</dbReference>
<evidence type="ECO:0000259" key="10">
    <source>
        <dbReference type="PROSITE" id="PS50112"/>
    </source>
</evidence>
<dbReference type="SMART" id="SM00387">
    <property type="entry name" value="HATPase_c"/>
    <property type="match status" value="1"/>
</dbReference>
<dbReference type="AlphaFoldDB" id="A0A369Q9V2"/>
<comment type="catalytic activity">
    <reaction evidence="1">
        <text>ATP + protein L-histidine = ADP + protein N-phospho-L-histidine.</text>
        <dbReference type="EC" id="2.7.13.3"/>
    </reaction>
</comment>
<dbReference type="InterPro" id="IPR004358">
    <property type="entry name" value="Sig_transdc_His_kin-like_C"/>
</dbReference>
<dbReference type="EMBL" id="QBKA01000002">
    <property type="protein sequence ID" value="RDC59976.1"/>
    <property type="molecule type" value="Genomic_DNA"/>
</dbReference>
<name>A0A369Q9V2_9SPHN</name>
<dbReference type="GO" id="GO:0000155">
    <property type="term" value="F:phosphorelay sensor kinase activity"/>
    <property type="evidence" value="ECO:0007669"/>
    <property type="project" value="InterPro"/>
</dbReference>
<keyword evidence="12" id="KW-1185">Reference proteome</keyword>
<dbReference type="NCBIfam" id="TIGR00229">
    <property type="entry name" value="sensory_box"/>
    <property type="match status" value="1"/>
</dbReference>
<dbReference type="Gene3D" id="3.30.565.10">
    <property type="entry name" value="Histidine kinase-like ATPase, C-terminal domain"/>
    <property type="match status" value="1"/>
</dbReference>
<organism evidence="11 12">
    <name type="scientific">Alteripontixanthobacter maritimus</name>
    <dbReference type="NCBI Taxonomy" id="2161824"/>
    <lineage>
        <taxon>Bacteria</taxon>
        <taxon>Pseudomonadati</taxon>
        <taxon>Pseudomonadota</taxon>
        <taxon>Alphaproteobacteria</taxon>
        <taxon>Sphingomonadales</taxon>
        <taxon>Erythrobacteraceae</taxon>
        <taxon>Alteripontixanthobacter</taxon>
    </lineage>
</organism>
<dbReference type="Pfam" id="PF02518">
    <property type="entry name" value="HATPase_c"/>
    <property type="match status" value="1"/>
</dbReference>
<dbReference type="InterPro" id="IPR036890">
    <property type="entry name" value="HATPase_C_sf"/>
</dbReference>
<feature type="domain" description="Histidine kinase" evidence="9">
    <location>
        <begin position="132"/>
        <end position="355"/>
    </location>
</feature>
<dbReference type="InterPro" id="IPR013767">
    <property type="entry name" value="PAS_fold"/>
</dbReference>
<evidence type="ECO:0000256" key="2">
    <source>
        <dbReference type="ARBA" id="ARBA00012438"/>
    </source>
</evidence>
<evidence type="ECO:0000256" key="4">
    <source>
        <dbReference type="ARBA" id="ARBA00022679"/>
    </source>
</evidence>
<accession>A0A369Q9V2</accession>